<gene>
    <name evidence="1" type="ordered locus">CLJ_B2299</name>
</gene>
<reference evidence="1 2" key="1">
    <citation type="journal article" date="2007" name="PLoS ONE">
        <title>Analysis of the neurotoxin complex genes in Clostridium botulinum A1-A4 and B1 strains: BoNT/A3, /Ba4 and /B1 clusters are located within plasmids.</title>
        <authorList>
            <person name="Smith T.J."/>
            <person name="Hill K.K."/>
            <person name="Foley B.T."/>
            <person name="Detter J.C."/>
            <person name="Munk A.C."/>
            <person name="Bruce D.C."/>
            <person name="Doggett N.A."/>
            <person name="Smith L.A."/>
            <person name="Marks J.D."/>
            <person name="Xie G."/>
            <person name="Brettin T.S."/>
        </authorList>
    </citation>
    <scope>NUCLEOTIDE SEQUENCE [LARGE SCALE GENOMIC DNA]</scope>
    <source>
        <strain evidence="2">657 / Type Ba4</strain>
    </source>
</reference>
<dbReference type="Proteomes" id="UP000002333">
    <property type="component" value="Chromosome"/>
</dbReference>
<name>A0A3F2ZYD9_CLOB6</name>
<proteinExistence type="predicted"/>
<organism evidence="1 2">
    <name type="scientific">Clostridium botulinum (strain 657 / Type Ba4)</name>
    <dbReference type="NCBI Taxonomy" id="515621"/>
    <lineage>
        <taxon>Bacteria</taxon>
        <taxon>Bacillati</taxon>
        <taxon>Bacillota</taxon>
        <taxon>Clostridia</taxon>
        <taxon>Eubacteriales</taxon>
        <taxon>Clostridiaceae</taxon>
        <taxon>Clostridium</taxon>
    </lineage>
</organism>
<dbReference type="EMBL" id="CP001083">
    <property type="protein sequence ID" value="ACQ51661.1"/>
    <property type="molecule type" value="Genomic_DNA"/>
</dbReference>
<sequence length="225" mass="26110">MYNYYNPYYNTSPYHVHPYYYADPFYSSFRQIDLGTRWEVEEGGWRGVWIRRGNSNVFDATWTREGERPITAVLRMQLQDNFVCISRRNSSDGNDCQYVGRFDGRRVTGFNICNTGGGPWTGTIRREPRVPDLGRRWEEEESGWRGVWTRRGNSNIFDARWTRPGATPVTAVLRMEQQGNNVRIERRNSSDGNDCDYIGRIEGRRVTGTYTCDQGGGNWSATIIL</sequence>
<accession>A0A3F2ZYD9</accession>
<reference evidence="2" key="2">
    <citation type="submission" date="2008-05" db="EMBL/GenBank/DDBJ databases">
        <title>Genome sequence of Clostridium botulinum Ba4 strain 657.</title>
        <authorList>
            <person name="Shrivastava S."/>
            <person name="Brown J.L."/>
            <person name="Bruce D."/>
            <person name="Detter C."/>
            <person name="Munk C."/>
            <person name="Smith L.A."/>
            <person name="Smith T.J."/>
            <person name="Sutton G."/>
            <person name="Brettin T.S."/>
        </authorList>
    </citation>
    <scope>NUCLEOTIDE SEQUENCE [LARGE SCALE GENOMIC DNA]</scope>
    <source>
        <strain evidence="2">657 / Type Ba4</strain>
    </source>
</reference>
<evidence type="ECO:0000313" key="2">
    <source>
        <dbReference type="Proteomes" id="UP000002333"/>
    </source>
</evidence>
<protein>
    <submittedName>
        <fullName evidence="1">Uncharacterized protein</fullName>
    </submittedName>
</protein>
<dbReference type="KEGG" id="cbi:CLJ_B2299"/>
<dbReference type="AlphaFoldDB" id="A0A3F2ZYD9"/>
<evidence type="ECO:0000313" key="1">
    <source>
        <dbReference type="EMBL" id="ACQ51661.1"/>
    </source>
</evidence>